<sequence length="239" mass="26867">MKKQLLPLFLLFIGALASCSAPSRSGEKAAQQLVDYFIYQEKPATFSQTFREPKVLAEHLQRSRQQFQKQFFNSLKEMNAEVTETEAQKLSAELLAQVKKKASYQLVATKELNGQATITFQIKGLDFVTAIEDTTTALLQQTQQATQALDMQHTLAVLKKEIQQINVSHEPVELPLMVKQVEGQWYLPAAEQLRLNQFFLAFVTGKEDTDQLTEALDTILTQAEQKVVTADEKTAISGN</sequence>
<evidence type="ECO:0000313" key="4">
    <source>
        <dbReference type="Proteomes" id="UP000004846"/>
    </source>
</evidence>
<organism evidence="3 4">
    <name type="scientific">Enterococcus faecalis TX4248</name>
    <dbReference type="NCBI Taxonomy" id="749495"/>
    <lineage>
        <taxon>Bacteria</taxon>
        <taxon>Bacillati</taxon>
        <taxon>Bacillota</taxon>
        <taxon>Bacilli</taxon>
        <taxon>Lactobacillales</taxon>
        <taxon>Enterococcaceae</taxon>
        <taxon>Enterococcus</taxon>
    </lineage>
</organism>
<dbReference type="AlphaFoldDB" id="A0A125WAL1"/>
<dbReference type="EMBL" id="AEBR01000002">
    <property type="protein sequence ID" value="EFM84324.1"/>
    <property type="molecule type" value="Genomic_DNA"/>
</dbReference>
<comment type="caution">
    <text evidence="3">The sequence shown here is derived from an EMBL/GenBank/DDBJ whole genome shotgun (WGS) entry which is preliminary data.</text>
</comment>
<keyword evidence="1" id="KW-0732">Signal</keyword>
<accession>A0A125WAL1</accession>
<reference evidence="3 4" key="1">
    <citation type="submission" date="2010-07" db="EMBL/GenBank/DDBJ databases">
        <authorList>
            <person name="Sid Ahmed O."/>
        </authorList>
    </citation>
    <scope>NUCLEOTIDE SEQUENCE [LARGE SCALE GENOMIC DNA]</scope>
    <source>
        <strain evidence="3 4">TX4248</strain>
    </source>
</reference>
<evidence type="ECO:0000256" key="1">
    <source>
        <dbReference type="SAM" id="SignalP"/>
    </source>
</evidence>
<gene>
    <name evidence="3" type="ORF">HMPREF9498_00012</name>
</gene>
<dbReference type="Pfam" id="PF17118">
    <property type="entry name" value="DUF5105"/>
    <property type="match status" value="1"/>
</dbReference>
<dbReference type="Proteomes" id="UP000004846">
    <property type="component" value="Unassembled WGS sequence"/>
</dbReference>
<feature type="signal peptide" evidence="1">
    <location>
        <begin position="1"/>
        <end position="17"/>
    </location>
</feature>
<evidence type="ECO:0000259" key="2">
    <source>
        <dbReference type="Pfam" id="PF17118"/>
    </source>
</evidence>
<dbReference type="PROSITE" id="PS51257">
    <property type="entry name" value="PROKAR_LIPOPROTEIN"/>
    <property type="match status" value="1"/>
</dbReference>
<evidence type="ECO:0000313" key="3">
    <source>
        <dbReference type="EMBL" id="EFM84324.1"/>
    </source>
</evidence>
<dbReference type="RefSeq" id="WP_002371644.1">
    <property type="nucleotide sequence ID" value="NZ_GL454408.1"/>
</dbReference>
<dbReference type="InterPro" id="IPR031343">
    <property type="entry name" value="DUF5105"/>
</dbReference>
<dbReference type="HOGENOM" id="CLU_098970_0_0_9"/>
<proteinExistence type="predicted"/>
<name>A0A125WAL1_ENTFL</name>
<feature type="domain" description="DUF5105" evidence="2">
    <location>
        <begin position="23"/>
        <end position="198"/>
    </location>
</feature>
<feature type="chain" id="PRO_5039090663" description="DUF5105 domain-containing protein" evidence="1">
    <location>
        <begin position="18"/>
        <end position="239"/>
    </location>
</feature>
<protein>
    <recommendedName>
        <fullName evidence="2">DUF5105 domain-containing protein</fullName>
    </recommendedName>
</protein>